<sequence length="261" mass="30601">MTKVITKNSTELIHQNVKPALLIGMDYLFKLLNWKGHALTHDYHEFETRQGNIILQNRQGSRARTTPSLITINSPEPPTIEEMVKNFWDLETLGIRDFTTTTVAEEVHEQFLETIEFKDNRYRVEWLWNGKQDQLPSNIGIAFYRLKAMTLQHHLTKHNSQLFRNTYVDNLIQTGDDEASLRLETQQAKEVFAEASFNLREYYSNSANIMKQFNPAANNEQTTRVLGHKWDFKADQLQIAWPKWKQDEQNTKRTVLSYIAL</sequence>
<evidence type="ECO:0000313" key="1">
    <source>
        <dbReference type="EMBL" id="KAI1694624.1"/>
    </source>
</evidence>
<dbReference type="Proteomes" id="UP001201812">
    <property type="component" value="Unassembled WGS sequence"/>
</dbReference>
<organism evidence="1 2">
    <name type="scientific">Ditylenchus destructor</name>
    <dbReference type="NCBI Taxonomy" id="166010"/>
    <lineage>
        <taxon>Eukaryota</taxon>
        <taxon>Metazoa</taxon>
        <taxon>Ecdysozoa</taxon>
        <taxon>Nematoda</taxon>
        <taxon>Chromadorea</taxon>
        <taxon>Rhabditida</taxon>
        <taxon>Tylenchina</taxon>
        <taxon>Tylenchomorpha</taxon>
        <taxon>Sphaerularioidea</taxon>
        <taxon>Anguinidae</taxon>
        <taxon>Anguininae</taxon>
        <taxon>Ditylenchus</taxon>
    </lineage>
</organism>
<proteinExistence type="predicted"/>
<name>A0AAD4QS16_9BILA</name>
<reference evidence="1" key="1">
    <citation type="submission" date="2022-01" db="EMBL/GenBank/DDBJ databases">
        <title>Genome Sequence Resource for Two Populations of Ditylenchus destructor, the Migratory Endoparasitic Phytonematode.</title>
        <authorList>
            <person name="Zhang H."/>
            <person name="Lin R."/>
            <person name="Xie B."/>
        </authorList>
    </citation>
    <scope>NUCLEOTIDE SEQUENCE</scope>
    <source>
        <strain evidence="1">BazhouSP</strain>
    </source>
</reference>
<comment type="caution">
    <text evidence="1">The sequence shown here is derived from an EMBL/GenBank/DDBJ whole genome shotgun (WGS) entry which is preliminary data.</text>
</comment>
<dbReference type="EMBL" id="JAKKPZ010000489">
    <property type="protein sequence ID" value="KAI1694624.1"/>
    <property type="molecule type" value="Genomic_DNA"/>
</dbReference>
<gene>
    <name evidence="1" type="ORF">DdX_20023</name>
</gene>
<accession>A0AAD4QS16</accession>
<evidence type="ECO:0000313" key="2">
    <source>
        <dbReference type="Proteomes" id="UP001201812"/>
    </source>
</evidence>
<protein>
    <submittedName>
        <fullName evidence="1">Gag protein</fullName>
    </submittedName>
</protein>
<keyword evidence="2" id="KW-1185">Reference proteome</keyword>
<dbReference type="AlphaFoldDB" id="A0AAD4QS16"/>